<organism evidence="3">
    <name type="scientific">Desulfofervidus auxilii</name>
    <dbReference type="NCBI Taxonomy" id="1621989"/>
    <lineage>
        <taxon>Bacteria</taxon>
        <taxon>Pseudomonadati</taxon>
        <taxon>Thermodesulfobacteriota</taxon>
        <taxon>Candidatus Desulfofervidia</taxon>
        <taxon>Candidatus Desulfofervidales</taxon>
        <taxon>Candidatus Desulfofervidaceae</taxon>
        <taxon>Candidatus Desulfofervidus</taxon>
    </lineage>
</organism>
<comment type="caution">
    <text evidence="3">The sequence shown here is derived from an EMBL/GenBank/DDBJ whole genome shotgun (WGS) entry which is preliminary data.</text>
</comment>
<dbReference type="CDD" id="cd16329">
    <property type="entry name" value="LolA_like"/>
    <property type="match status" value="1"/>
</dbReference>
<evidence type="ECO:0000259" key="2">
    <source>
        <dbReference type="Pfam" id="PF17131"/>
    </source>
</evidence>
<keyword evidence="3" id="KW-0449">Lipoprotein</keyword>
<sequence>MKKFLLWVCFLIFWSSLAFSATCRPPDLPKSPTVEQIMKRWFDIKFTRYADDVYYTGQVVMIDKTGFKRTKKWIRRRLIMHGKKGVDYKDLVLMTYPEYTKGLAVLTWAYLDVRKQNDLWLWLPSLKKIRKISQAEEDDAFLGSEFTVEDITTRRYGYETYELLGEENFPGYTSRYDGKTYFKNTPCYKIKGIPNKKDWYYSYRIIWVDKKTGICIFDEFYDKAGRKFKIVFRYYITPEKDCWVSKIWEVYNFRTGHTDCIDIQTYKFNIGLKERHFSPRILERMEW</sequence>
<protein>
    <submittedName>
        <fullName evidence="3">Outer membrane lipoprotein-sorting protein</fullName>
    </submittedName>
</protein>
<gene>
    <name evidence="3" type="ORF">ENG63_00015</name>
</gene>
<dbReference type="Pfam" id="PF17131">
    <property type="entry name" value="LolA_like"/>
    <property type="match status" value="1"/>
</dbReference>
<dbReference type="Proteomes" id="UP000886289">
    <property type="component" value="Unassembled WGS sequence"/>
</dbReference>
<dbReference type="Gene3D" id="2.50.20.10">
    <property type="entry name" value="Lipoprotein localisation LolA/LolB/LppX"/>
    <property type="match status" value="1"/>
</dbReference>
<feature type="chain" id="PRO_5028317161" evidence="1">
    <location>
        <begin position="21"/>
        <end position="287"/>
    </location>
</feature>
<accession>A0A7C0U166</accession>
<feature type="signal peptide" evidence="1">
    <location>
        <begin position="1"/>
        <end position="20"/>
    </location>
</feature>
<evidence type="ECO:0000256" key="1">
    <source>
        <dbReference type="SAM" id="SignalP"/>
    </source>
</evidence>
<dbReference type="EMBL" id="DRBS01000001">
    <property type="protein sequence ID" value="HDD43234.1"/>
    <property type="molecule type" value="Genomic_DNA"/>
</dbReference>
<dbReference type="InterPro" id="IPR033399">
    <property type="entry name" value="TP_0789-like"/>
</dbReference>
<feature type="domain" description="Uncharacterized protein TP-0789" evidence="2">
    <location>
        <begin position="89"/>
        <end position="284"/>
    </location>
</feature>
<dbReference type="AlphaFoldDB" id="A0A7C0U166"/>
<evidence type="ECO:0000313" key="3">
    <source>
        <dbReference type="EMBL" id="HDD43234.1"/>
    </source>
</evidence>
<keyword evidence="1" id="KW-0732">Signal</keyword>
<name>A0A7C0U166_DESA2</name>
<proteinExistence type="predicted"/>
<reference evidence="3" key="1">
    <citation type="journal article" date="2020" name="mSystems">
        <title>Genome- and Community-Level Interaction Insights into Carbon Utilization and Element Cycling Functions of Hydrothermarchaeota in Hydrothermal Sediment.</title>
        <authorList>
            <person name="Zhou Z."/>
            <person name="Liu Y."/>
            <person name="Xu W."/>
            <person name="Pan J."/>
            <person name="Luo Z.H."/>
            <person name="Li M."/>
        </authorList>
    </citation>
    <scope>NUCLEOTIDE SEQUENCE [LARGE SCALE GENOMIC DNA]</scope>
    <source>
        <strain evidence="3">HyVt-233</strain>
    </source>
</reference>